<sequence length="749" mass="77176">MHIGGQVTGTVVVGDNNVIFNHGHGSECAPRDGSPPDVRRLDRPVAQVLPRAPELVGRDAELAALAAGVDADTPVLVHGPKGVGKTALLSRFAADRAKTGTDVVFLAAAGLAVEDILQELFSSCYDITDYHPDLDRLRRLMIPIKALFVIDDFHGSADELKVLSDALPSGGLVLAAAERVPGGGRSVELSGLAEEAALALLERALERPPPGDGSARELCRAAGGLPGALLQAAAALQAGDAGSFSTDPALLARASVAGLDPDARTALDVLCALDGLAPSAELVAVLAGVPDAGGALDRLAGAHLAERSGRGHAAARGVPELVPEPADRAAALLRWVCETATPRQVAAAAPVVVRVLDTAVRRGDHAVARDLARATAPALGRGLRLGSWRQVLALGLHASQELGSVADEKYFAHEEKVRRQALGAAAGLFGGAALGTVVALGQGAGTSAGAGGWAAAHPGIIAAVATAVAAATVIAGAAALRGGNEGVPVGGTGPQALPNAAVSPAGSPTKSPPKSPGKKSPSATPSEGGRENPQPGQPCTPKTLPGASFNARAGSSAGQDHQFPWLPCDDEGAMFVRGDSAFKARRTSCPPAQSLGPCRFRVTFSPTRAGEYRATLIVPDDDGDHTVRMELRGTATGGETGGGGSQEPERPTTPPALASPPNGQIYDHYPRFTVFDWYPVAGAARYQLELERQCDPEDPWVTNFYDTTDQTRYEHEWIDGCPGRWRVIPLGADGFEGPPSGWREFDYIA</sequence>
<evidence type="ECO:0000313" key="2">
    <source>
        <dbReference type="EMBL" id="RAY11547.1"/>
    </source>
</evidence>
<accession>A0A365GXI1</accession>
<feature type="compositionally biased region" description="Gly residues" evidence="1">
    <location>
        <begin position="635"/>
        <end position="645"/>
    </location>
</feature>
<dbReference type="InterPro" id="IPR027417">
    <property type="entry name" value="P-loop_NTPase"/>
</dbReference>
<proteinExistence type="predicted"/>
<evidence type="ECO:0000313" key="3">
    <source>
        <dbReference type="Proteomes" id="UP000251891"/>
    </source>
</evidence>
<dbReference type="Proteomes" id="UP000251891">
    <property type="component" value="Unassembled WGS sequence"/>
</dbReference>
<dbReference type="RefSeq" id="WP_111871453.1">
    <property type="nucleotide sequence ID" value="NZ_QLYX01000018.1"/>
</dbReference>
<dbReference type="InterPro" id="IPR013783">
    <property type="entry name" value="Ig-like_fold"/>
</dbReference>
<name>A0A365GXI1_9ACTN</name>
<dbReference type="SUPFAM" id="SSF52540">
    <property type="entry name" value="P-loop containing nucleoside triphosphate hydrolases"/>
    <property type="match status" value="1"/>
</dbReference>
<dbReference type="EMBL" id="QLYX01000018">
    <property type="protein sequence ID" value="RAY11547.1"/>
    <property type="molecule type" value="Genomic_DNA"/>
</dbReference>
<comment type="caution">
    <text evidence="2">The sequence shown here is derived from an EMBL/GenBank/DDBJ whole genome shotgun (WGS) entry which is preliminary data.</text>
</comment>
<protein>
    <submittedName>
        <fullName evidence="2">Uncharacterized protein</fullName>
    </submittedName>
</protein>
<feature type="region of interest" description="Disordered" evidence="1">
    <location>
        <begin position="489"/>
        <end position="565"/>
    </location>
</feature>
<evidence type="ECO:0000256" key="1">
    <source>
        <dbReference type="SAM" id="MobiDB-lite"/>
    </source>
</evidence>
<dbReference type="GO" id="GO:0005975">
    <property type="term" value="P:carbohydrate metabolic process"/>
    <property type="evidence" value="ECO:0007669"/>
    <property type="project" value="UniProtKB-ARBA"/>
</dbReference>
<dbReference type="Gene3D" id="2.60.40.10">
    <property type="entry name" value="Immunoglobulins"/>
    <property type="match status" value="1"/>
</dbReference>
<dbReference type="OrthoDB" id="4506813at2"/>
<organism evidence="2 3">
    <name type="scientific">Actinomadura craniellae</name>
    <dbReference type="NCBI Taxonomy" id="2231787"/>
    <lineage>
        <taxon>Bacteria</taxon>
        <taxon>Bacillati</taxon>
        <taxon>Actinomycetota</taxon>
        <taxon>Actinomycetes</taxon>
        <taxon>Streptosporangiales</taxon>
        <taxon>Thermomonosporaceae</taxon>
        <taxon>Actinomadura</taxon>
    </lineage>
</organism>
<keyword evidence="3" id="KW-1185">Reference proteome</keyword>
<feature type="region of interest" description="Disordered" evidence="1">
    <location>
        <begin position="633"/>
        <end position="663"/>
    </location>
</feature>
<dbReference type="Gene3D" id="3.40.50.300">
    <property type="entry name" value="P-loop containing nucleotide triphosphate hydrolases"/>
    <property type="match status" value="1"/>
</dbReference>
<reference evidence="2 3" key="1">
    <citation type="submission" date="2018-06" db="EMBL/GenBank/DDBJ databases">
        <title>Actinomadura craniellae sp. nov. isolated from marine sponge Craniella sp.</title>
        <authorList>
            <person name="Li L."/>
            <person name="Xu Q.H."/>
            <person name="Lin H.W."/>
            <person name="Lu Y.H."/>
        </authorList>
    </citation>
    <scope>NUCLEOTIDE SEQUENCE [LARGE SCALE GENOMIC DNA]</scope>
    <source>
        <strain evidence="2 3">LHW63021</strain>
    </source>
</reference>
<gene>
    <name evidence="2" type="ORF">DPM19_30055</name>
</gene>
<dbReference type="AlphaFoldDB" id="A0A365GXI1"/>